<protein>
    <submittedName>
        <fullName evidence="1">Uncharacterized protein</fullName>
    </submittedName>
</protein>
<evidence type="ECO:0000313" key="2">
    <source>
        <dbReference type="Proteomes" id="UP000267821"/>
    </source>
</evidence>
<name>A0A3N4LT94_9PEZI</name>
<dbReference type="InParanoid" id="A0A3N4LT94"/>
<dbReference type="AlphaFoldDB" id="A0A3N4LT94"/>
<reference evidence="1 2" key="1">
    <citation type="journal article" date="2018" name="Nat. Ecol. Evol.">
        <title>Pezizomycetes genomes reveal the molecular basis of ectomycorrhizal truffle lifestyle.</title>
        <authorList>
            <person name="Murat C."/>
            <person name="Payen T."/>
            <person name="Noel B."/>
            <person name="Kuo A."/>
            <person name="Morin E."/>
            <person name="Chen J."/>
            <person name="Kohler A."/>
            <person name="Krizsan K."/>
            <person name="Balestrini R."/>
            <person name="Da Silva C."/>
            <person name="Montanini B."/>
            <person name="Hainaut M."/>
            <person name="Levati E."/>
            <person name="Barry K.W."/>
            <person name="Belfiori B."/>
            <person name="Cichocki N."/>
            <person name="Clum A."/>
            <person name="Dockter R.B."/>
            <person name="Fauchery L."/>
            <person name="Guy J."/>
            <person name="Iotti M."/>
            <person name="Le Tacon F."/>
            <person name="Lindquist E.A."/>
            <person name="Lipzen A."/>
            <person name="Malagnac F."/>
            <person name="Mello A."/>
            <person name="Molinier V."/>
            <person name="Miyauchi S."/>
            <person name="Poulain J."/>
            <person name="Riccioni C."/>
            <person name="Rubini A."/>
            <person name="Sitrit Y."/>
            <person name="Splivallo R."/>
            <person name="Traeger S."/>
            <person name="Wang M."/>
            <person name="Zifcakova L."/>
            <person name="Wipf D."/>
            <person name="Zambonelli A."/>
            <person name="Paolocci F."/>
            <person name="Nowrousian M."/>
            <person name="Ottonello S."/>
            <person name="Baldrian P."/>
            <person name="Spatafora J.W."/>
            <person name="Henrissat B."/>
            <person name="Nagy L.G."/>
            <person name="Aury J.M."/>
            <person name="Wincker P."/>
            <person name="Grigoriev I.V."/>
            <person name="Bonfante P."/>
            <person name="Martin F.M."/>
        </authorList>
    </citation>
    <scope>NUCLEOTIDE SEQUENCE [LARGE SCALE GENOMIC DNA]</scope>
    <source>
        <strain evidence="1 2">ATCC MYA-4762</strain>
    </source>
</reference>
<sequence length="101" mass="11704">MAASPTAATVQLRKALGQILDTYIIIKSPDGSLLYYKGSFQWWTLDDKIITELISHIMAKWETEGITDWHQFIHTSNMTVEELLVKVHKQADTYLREFFQS</sequence>
<proteinExistence type="predicted"/>
<evidence type="ECO:0000313" key="1">
    <source>
        <dbReference type="EMBL" id="RPB21225.1"/>
    </source>
</evidence>
<keyword evidence="2" id="KW-1185">Reference proteome</keyword>
<gene>
    <name evidence="1" type="ORF">L211DRAFT_851595</name>
</gene>
<dbReference type="EMBL" id="ML121561">
    <property type="protein sequence ID" value="RPB21225.1"/>
    <property type="molecule type" value="Genomic_DNA"/>
</dbReference>
<organism evidence="1 2">
    <name type="scientific">Terfezia boudieri ATCC MYA-4762</name>
    <dbReference type="NCBI Taxonomy" id="1051890"/>
    <lineage>
        <taxon>Eukaryota</taxon>
        <taxon>Fungi</taxon>
        <taxon>Dikarya</taxon>
        <taxon>Ascomycota</taxon>
        <taxon>Pezizomycotina</taxon>
        <taxon>Pezizomycetes</taxon>
        <taxon>Pezizales</taxon>
        <taxon>Pezizaceae</taxon>
        <taxon>Terfezia</taxon>
    </lineage>
</organism>
<dbReference type="Proteomes" id="UP000267821">
    <property type="component" value="Unassembled WGS sequence"/>
</dbReference>
<accession>A0A3N4LT94</accession>